<comment type="caution">
    <text evidence="7">The sequence shown here is derived from an EMBL/GenBank/DDBJ whole genome shotgun (WGS) entry which is preliminary data.</text>
</comment>
<keyword evidence="1" id="KW-0690">Ribosome biogenesis</keyword>
<evidence type="ECO:0000256" key="5">
    <source>
        <dbReference type="ARBA" id="ARBA00044503"/>
    </source>
</evidence>
<evidence type="ECO:0000256" key="3">
    <source>
        <dbReference type="ARBA" id="ARBA00022801"/>
    </source>
</evidence>
<dbReference type="GO" id="GO:0006508">
    <property type="term" value="P:proteolysis"/>
    <property type="evidence" value="ECO:0007669"/>
    <property type="project" value="UniProtKB-KW"/>
</dbReference>
<keyword evidence="2" id="KW-0645">Protease</keyword>
<dbReference type="RefSeq" id="WP_075725136.1">
    <property type="nucleotide sequence ID" value="NZ_LTDM01000009.1"/>
</dbReference>
<dbReference type="PANTHER" id="PTHR39178:SF1">
    <property type="entry name" value="RIBOSOMAL-PROCESSING CYSTEINE PROTEASE PRP"/>
    <property type="match status" value="1"/>
</dbReference>
<dbReference type="PANTHER" id="PTHR39178">
    <property type="entry name" value="HYPOTHETICAL RIBOSOME-ASSOCIATED PROTEIN"/>
    <property type="match status" value="1"/>
</dbReference>
<keyword evidence="8" id="KW-1185">Reference proteome</keyword>
<dbReference type="CDD" id="cd16332">
    <property type="entry name" value="Prp-like"/>
    <property type="match status" value="1"/>
</dbReference>
<evidence type="ECO:0000313" key="7">
    <source>
        <dbReference type="EMBL" id="OLS03335.1"/>
    </source>
</evidence>
<dbReference type="SUPFAM" id="SSF118010">
    <property type="entry name" value="TM1457-like"/>
    <property type="match status" value="1"/>
</dbReference>
<reference evidence="7 8" key="1">
    <citation type="submission" date="2016-02" db="EMBL/GenBank/DDBJ databases">
        <title>Genome sequence of Tissierella creatinophila DSM 6911.</title>
        <authorList>
            <person name="Poehlein A."/>
            <person name="Daniel R."/>
        </authorList>
    </citation>
    <scope>NUCLEOTIDE SEQUENCE [LARGE SCALE GENOMIC DNA]</scope>
    <source>
        <strain evidence="7 8">DSM 6911</strain>
    </source>
</reference>
<dbReference type="EMBL" id="LTDM01000009">
    <property type="protein sequence ID" value="OLS03335.1"/>
    <property type="molecule type" value="Genomic_DNA"/>
</dbReference>
<keyword evidence="3" id="KW-0378">Hydrolase</keyword>
<evidence type="ECO:0000256" key="6">
    <source>
        <dbReference type="ARBA" id="ARBA00044538"/>
    </source>
</evidence>
<evidence type="ECO:0000256" key="4">
    <source>
        <dbReference type="ARBA" id="ARBA00022807"/>
    </source>
</evidence>
<comment type="similarity">
    <text evidence="5">Belongs to the Prp family.</text>
</comment>
<evidence type="ECO:0000313" key="8">
    <source>
        <dbReference type="Proteomes" id="UP000186112"/>
    </source>
</evidence>
<evidence type="ECO:0000256" key="2">
    <source>
        <dbReference type="ARBA" id="ARBA00022670"/>
    </source>
</evidence>
<proteinExistence type="inferred from homology"/>
<dbReference type="Proteomes" id="UP000186112">
    <property type="component" value="Unassembled WGS sequence"/>
</dbReference>
<dbReference type="Gene3D" id="3.30.70.1490">
    <property type="entry name" value="Cysteine protease Prp"/>
    <property type="match status" value="1"/>
</dbReference>
<gene>
    <name evidence="7" type="ORF">TICRE_06740</name>
</gene>
<dbReference type="Pfam" id="PF04327">
    <property type="entry name" value="Peptidase_Prp"/>
    <property type="match status" value="1"/>
</dbReference>
<sequence length="117" mass="13458">MIKIKLFSDSLGNIKSYDIKGHANFAPFGEDIVCAAISVLSQTTLMGLVEVLQLQRNEIFYKIDEDTGYLNVELKNVKNERVLEKTQILLQTFKLGIESIRENYPGNVKIEYRRCDR</sequence>
<organism evidence="7 8">
    <name type="scientific">Tissierella creatinophila DSM 6911</name>
    <dbReference type="NCBI Taxonomy" id="1123403"/>
    <lineage>
        <taxon>Bacteria</taxon>
        <taxon>Bacillati</taxon>
        <taxon>Bacillota</taxon>
        <taxon>Tissierellia</taxon>
        <taxon>Tissierellales</taxon>
        <taxon>Tissierellaceae</taxon>
        <taxon>Tissierella</taxon>
    </lineage>
</organism>
<dbReference type="GO" id="GO:0008234">
    <property type="term" value="F:cysteine-type peptidase activity"/>
    <property type="evidence" value="ECO:0007669"/>
    <property type="project" value="UniProtKB-KW"/>
</dbReference>
<dbReference type="InterPro" id="IPR036764">
    <property type="entry name" value="Peptidase_Prp_sf"/>
</dbReference>
<dbReference type="GO" id="GO:0042254">
    <property type="term" value="P:ribosome biogenesis"/>
    <property type="evidence" value="ECO:0007669"/>
    <property type="project" value="UniProtKB-KW"/>
</dbReference>
<name>A0A1U7M7S7_TISCR</name>
<accession>A0A1U7M7S7</accession>
<dbReference type="InterPro" id="IPR007422">
    <property type="entry name" value="Peptidase_Prp"/>
</dbReference>
<evidence type="ECO:0000256" key="1">
    <source>
        <dbReference type="ARBA" id="ARBA00022517"/>
    </source>
</evidence>
<dbReference type="AlphaFoldDB" id="A0A1U7M7S7"/>
<protein>
    <recommendedName>
        <fullName evidence="6">Ribosomal processing cysteine protease Prp</fullName>
    </recommendedName>
</protein>
<keyword evidence="4" id="KW-0788">Thiol protease</keyword>